<evidence type="ECO:0000256" key="6">
    <source>
        <dbReference type="PROSITE-ProRule" id="PRU01131"/>
    </source>
</evidence>
<feature type="compositionally biased region" description="Basic and acidic residues" evidence="7">
    <location>
        <begin position="119"/>
        <end position="139"/>
    </location>
</feature>
<dbReference type="AlphaFoldDB" id="A0A8S0TTZ2"/>
<accession>A0A8S0TTZ2</accession>
<dbReference type="PROSITE" id="PS51795">
    <property type="entry name" value="ZF_FLZ"/>
    <property type="match status" value="1"/>
</dbReference>
<evidence type="ECO:0000256" key="3">
    <source>
        <dbReference type="ARBA" id="ARBA00022490"/>
    </source>
</evidence>
<evidence type="ECO:0000259" key="8">
    <source>
        <dbReference type="PROSITE" id="PS51795"/>
    </source>
</evidence>
<feature type="region of interest" description="Disordered" evidence="7">
    <location>
        <begin position="1"/>
        <end position="30"/>
    </location>
</feature>
<reference evidence="9 10" key="1">
    <citation type="submission" date="2019-12" db="EMBL/GenBank/DDBJ databases">
        <authorList>
            <person name="Alioto T."/>
            <person name="Alioto T."/>
            <person name="Gomez Garrido J."/>
        </authorList>
    </citation>
    <scope>NUCLEOTIDE SEQUENCE [LARGE SCALE GENOMIC DNA]</scope>
</reference>
<evidence type="ECO:0000256" key="1">
    <source>
        <dbReference type="ARBA" id="ARBA00004496"/>
    </source>
</evidence>
<dbReference type="GO" id="GO:0008270">
    <property type="term" value="F:zinc ion binding"/>
    <property type="evidence" value="ECO:0007669"/>
    <property type="project" value="UniProtKB-KW"/>
</dbReference>
<dbReference type="PANTHER" id="PTHR33059:SF76">
    <property type="entry name" value="FCS-LIKE ZINC FINGER 7"/>
    <property type="match status" value="1"/>
</dbReference>
<keyword evidence="4" id="KW-0479">Metal-binding</keyword>
<dbReference type="Pfam" id="PF04570">
    <property type="entry name" value="zf-FLZ"/>
    <property type="match status" value="1"/>
</dbReference>
<gene>
    <name evidence="9" type="ORF">OLEA9_A120916</name>
</gene>
<evidence type="ECO:0000256" key="7">
    <source>
        <dbReference type="SAM" id="MobiDB-lite"/>
    </source>
</evidence>
<dbReference type="Gramene" id="OE9A120916T1">
    <property type="protein sequence ID" value="OE9A120916C1"/>
    <property type="gene ID" value="OE9A120916"/>
</dbReference>
<dbReference type="GO" id="GO:0005737">
    <property type="term" value="C:cytoplasm"/>
    <property type="evidence" value="ECO:0007669"/>
    <property type="project" value="UniProtKB-SubCell"/>
</dbReference>
<dbReference type="OrthoDB" id="1925036at2759"/>
<feature type="compositionally biased region" description="Low complexity" evidence="7">
    <location>
        <begin position="142"/>
        <end position="151"/>
    </location>
</feature>
<evidence type="ECO:0000256" key="2">
    <source>
        <dbReference type="ARBA" id="ARBA00009374"/>
    </source>
</evidence>
<dbReference type="EMBL" id="CACTIH010007297">
    <property type="protein sequence ID" value="CAA3008400.1"/>
    <property type="molecule type" value="Genomic_DNA"/>
</dbReference>
<dbReference type="InterPro" id="IPR007650">
    <property type="entry name" value="Zf-FLZ_dom"/>
</dbReference>
<name>A0A8S0TTZ2_OLEEU</name>
<sequence>MLGKRERPPFRKTRSISGINVAAEEIPPPFEPRNPMIGGGGFGDVIVGPSGNDEGSMAMMPPEFYMTAGSGDSAAVEVADFLKTCGLCNRSLPPGRDIYMYRGDAAFCSLECREQQIKQDEKKERRAMAKKVDTHHNHSEVAAAAAAASASDTSSKSETVAAA</sequence>
<keyword evidence="5" id="KW-0862">Zinc</keyword>
<feature type="region of interest" description="Disordered" evidence="7">
    <location>
        <begin position="119"/>
        <end position="163"/>
    </location>
</feature>
<feature type="zinc finger region" description="FLZ-type" evidence="6">
    <location>
        <begin position="80"/>
        <end position="124"/>
    </location>
</feature>
<evidence type="ECO:0000256" key="5">
    <source>
        <dbReference type="ARBA" id="ARBA00022771"/>
    </source>
</evidence>
<comment type="subcellular location">
    <subcellularLocation>
        <location evidence="1">Cytoplasm</location>
    </subcellularLocation>
</comment>
<dbReference type="PANTHER" id="PTHR33059">
    <property type="entry name" value="FCS-LIKE ZINC FINGER 5"/>
    <property type="match status" value="1"/>
</dbReference>
<evidence type="ECO:0000313" key="10">
    <source>
        <dbReference type="Proteomes" id="UP000594638"/>
    </source>
</evidence>
<organism evidence="9 10">
    <name type="scientific">Olea europaea subsp. europaea</name>
    <dbReference type="NCBI Taxonomy" id="158383"/>
    <lineage>
        <taxon>Eukaryota</taxon>
        <taxon>Viridiplantae</taxon>
        <taxon>Streptophyta</taxon>
        <taxon>Embryophyta</taxon>
        <taxon>Tracheophyta</taxon>
        <taxon>Spermatophyta</taxon>
        <taxon>Magnoliopsida</taxon>
        <taxon>eudicotyledons</taxon>
        <taxon>Gunneridae</taxon>
        <taxon>Pentapetalae</taxon>
        <taxon>asterids</taxon>
        <taxon>lamiids</taxon>
        <taxon>Lamiales</taxon>
        <taxon>Oleaceae</taxon>
        <taxon>Oleeae</taxon>
        <taxon>Olea</taxon>
    </lineage>
</organism>
<proteinExistence type="inferred from homology"/>
<keyword evidence="5" id="KW-0863">Zinc-finger</keyword>
<comment type="similarity">
    <text evidence="2">Belongs to the FLZ family.</text>
</comment>
<dbReference type="Proteomes" id="UP000594638">
    <property type="component" value="Unassembled WGS sequence"/>
</dbReference>
<comment type="caution">
    <text evidence="9">The sequence shown here is derived from an EMBL/GenBank/DDBJ whole genome shotgun (WGS) entry which is preliminary data.</text>
</comment>
<protein>
    <recommendedName>
        <fullName evidence="8">FLZ-type domain-containing protein</fullName>
    </recommendedName>
</protein>
<evidence type="ECO:0000313" key="9">
    <source>
        <dbReference type="EMBL" id="CAA3008400.1"/>
    </source>
</evidence>
<feature type="compositionally biased region" description="Polar residues" evidence="7">
    <location>
        <begin position="152"/>
        <end position="163"/>
    </location>
</feature>
<feature type="domain" description="FLZ-type" evidence="8">
    <location>
        <begin position="80"/>
        <end position="124"/>
    </location>
</feature>
<evidence type="ECO:0000256" key="4">
    <source>
        <dbReference type="ARBA" id="ARBA00022723"/>
    </source>
</evidence>
<keyword evidence="10" id="KW-1185">Reference proteome</keyword>
<keyword evidence="3" id="KW-0963">Cytoplasm</keyword>